<dbReference type="PANTHER" id="PTHR10357">
    <property type="entry name" value="ALPHA-AMYLASE FAMILY MEMBER"/>
    <property type="match status" value="1"/>
</dbReference>
<organism evidence="2 3">
    <name type="scientific">Antarcticibacterium flavum</name>
    <dbReference type="NCBI Taxonomy" id="2058175"/>
    <lineage>
        <taxon>Bacteria</taxon>
        <taxon>Pseudomonadati</taxon>
        <taxon>Bacteroidota</taxon>
        <taxon>Flavobacteriia</taxon>
        <taxon>Flavobacteriales</taxon>
        <taxon>Flavobacteriaceae</taxon>
        <taxon>Antarcticibacterium</taxon>
    </lineage>
</organism>
<dbReference type="Proteomes" id="UP000309016">
    <property type="component" value="Chromosome"/>
</dbReference>
<evidence type="ECO:0000259" key="1">
    <source>
        <dbReference type="SMART" id="SM00642"/>
    </source>
</evidence>
<dbReference type="InterPro" id="IPR013780">
    <property type="entry name" value="Glyco_hydro_b"/>
</dbReference>
<dbReference type="PANTHER" id="PTHR10357:SF179">
    <property type="entry name" value="NEUTRAL AND BASIC AMINO ACID TRANSPORT PROTEIN RBAT"/>
    <property type="match status" value="1"/>
</dbReference>
<dbReference type="GO" id="GO:0004556">
    <property type="term" value="F:alpha-amylase activity"/>
    <property type="evidence" value="ECO:0007669"/>
    <property type="project" value="TreeGrafter"/>
</dbReference>
<dbReference type="GO" id="GO:0009313">
    <property type="term" value="P:oligosaccharide catabolic process"/>
    <property type="evidence" value="ECO:0007669"/>
    <property type="project" value="TreeGrafter"/>
</dbReference>
<dbReference type="Pfam" id="PF00128">
    <property type="entry name" value="Alpha-amylase"/>
    <property type="match status" value="2"/>
</dbReference>
<name>A0A5B7X8G4_9FLAO</name>
<dbReference type="EMBL" id="CP040812">
    <property type="protein sequence ID" value="QCY71370.1"/>
    <property type="molecule type" value="Genomic_DNA"/>
</dbReference>
<dbReference type="SMART" id="SM00642">
    <property type="entry name" value="Aamy"/>
    <property type="match status" value="1"/>
</dbReference>
<dbReference type="RefSeq" id="WP_139067904.1">
    <property type="nucleotide sequence ID" value="NZ_CP040812.1"/>
</dbReference>
<dbReference type="SUPFAM" id="SSF51445">
    <property type="entry name" value="(Trans)glycosidases"/>
    <property type="match status" value="1"/>
</dbReference>
<dbReference type="InterPro" id="IPR017853">
    <property type="entry name" value="GH"/>
</dbReference>
<dbReference type="KEGG" id="afla:FHG64_06210"/>
<dbReference type="InterPro" id="IPR006047">
    <property type="entry name" value="GH13_cat_dom"/>
</dbReference>
<keyword evidence="3" id="KW-1185">Reference proteome</keyword>
<dbReference type="CDD" id="cd11313">
    <property type="entry name" value="AmyAc_arch_bac_AmyA"/>
    <property type="match status" value="1"/>
</dbReference>
<accession>A0A5B7X8G4</accession>
<dbReference type="OrthoDB" id="9805159at2"/>
<dbReference type="SUPFAM" id="SSF51011">
    <property type="entry name" value="Glycosyl hydrolase domain"/>
    <property type="match status" value="1"/>
</dbReference>
<sequence length="463" mass="52929">MRNYINVLFIFLGTTSLLSCQTSDDEITRGGHQEYEQYGTAFQQVPDSRDVSMYQVNIRAFSEEGTFNGVIDGLDHISDLGVNVLYLMPVYPVGEERSAGGLGSPYSVRDYYSVNPEFGTLEDLRNLVDGAHERGMAVIMDWVPNHTAWDNEWITTNPEWYQQDEEGNIIHPPGTNWQDVAQLDYSNDELRAAMKDAMSYWIYTANIDGYRVDAADYVPHSFWAETVPFLRNIKNQDMIMFAEGSRKDHFRAGFDYIFGFNFFDHLKQVFVDNASATVLQNSFATEYENVYDDTKRVVRYTSNHDVNLSDGTPQELFGGDRGSMAAFVVAAYMKSIPMIYNGQEIGWNERLEFFSRDPINWNAANNELLEEYKDIIEFRNNSTAIRRGEYNGYSSEHVAAFTMSTEDETVLVLSNQRNRENNFIFPSTLAGTSWEDIFNGGTVSLESQITLEPFQYLVLRTGN</sequence>
<feature type="domain" description="Glycosyl hydrolase family 13 catalytic" evidence="1">
    <location>
        <begin position="55"/>
        <end position="379"/>
    </location>
</feature>
<proteinExistence type="predicted"/>
<dbReference type="Gene3D" id="2.60.40.1180">
    <property type="entry name" value="Golgi alpha-mannosidase II"/>
    <property type="match status" value="1"/>
</dbReference>
<evidence type="ECO:0000313" key="2">
    <source>
        <dbReference type="EMBL" id="QCY71370.1"/>
    </source>
</evidence>
<dbReference type="PROSITE" id="PS51257">
    <property type="entry name" value="PROKAR_LIPOPROTEIN"/>
    <property type="match status" value="1"/>
</dbReference>
<evidence type="ECO:0000313" key="3">
    <source>
        <dbReference type="Proteomes" id="UP000309016"/>
    </source>
</evidence>
<dbReference type="Gene3D" id="3.20.20.80">
    <property type="entry name" value="Glycosidases"/>
    <property type="match status" value="1"/>
</dbReference>
<protein>
    <submittedName>
        <fullName evidence="2">Alpha-amylase</fullName>
    </submittedName>
</protein>
<dbReference type="AlphaFoldDB" id="A0A5B7X8G4"/>
<gene>
    <name evidence="2" type="ORF">FHG64_06210</name>
</gene>
<reference evidence="2 3" key="1">
    <citation type="submission" date="2019-06" db="EMBL/GenBank/DDBJ databases">
        <title>Complete genome sequence of Antarcticibacterium flavum KCTC 52984T from an Antarctic marine sediment.</title>
        <authorList>
            <person name="Lee Y.M."/>
            <person name="Shin S.C."/>
        </authorList>
    </citation>
    <scope>NUCLEOTIDE SEQUENCE [LARGE SCALE GENOMIC DNA]</scope>
    <source>
        <strain evidence="2 3">KCTC 52984</strain>
    </source>
</reference>